<evidence type="ECO:0000313" key="1">
    <source>
        <dbReference type="EMBL" id="CAK5277809.1"/>
    </source>
</evidence>
<accession>A0AAD2K520</accession>
<feature type="non-terminal residue" evidence="1">
    <location>
        <position position="1"/>
    </location>
</feature>
<keyword evidence="2" id="KW-1185">Reference proteome</keyword>
<dbReference type="Proteomes" id="UP001295794">
    <property type="component" value="Unassembled WGS sequence"/>
</dbReference>
<name>A0AAD2K520_9AGAR</name>
<dbReference type="AlphaFoldDB" id="A0AAD2K520"/>
<gene>
    <name evidence="1" type="ORF">MYCIT1_LOCUS26938</name>
</gene>
<reference evidence="1" key="1">
    <citation type="submission" date="2023-11" db="EMBL/GenBank/DDBJ databases">
        <authorList>
            <person name="De Vega J J."/>
            <person name="De Vega J J."/>
        </authorList>
    </citation>
    <scope>NUCLEOTIDE SEQUENCE</scope>
</reference>
<sequence>RMMSRAGCSVSGQADPRKPAKIIQLALHSSSGLISSRAPCALTELDLRS</sequence>
<organism evidence="1 2">
    <name type="scientific">Mycena citricolor</name>
    <dbReference type="NCBI Taxonomy" id="2018698"/>
    <lineage>
        <taxon>Eukaryota</taxon>
        <taxon>Fungi</taxon>
        <taxon>Dikarya</taxon>
        <taxon>Basidiomycota</taxon>
        <taxon>Agaricomycotina</taxon>
        <taxon>Agaricomycetes</taxon>
        <taxon>Agaricomycetidae</taxon>
        <taxon>Agaricales</taxon>
        <taxon>Marasmiineae</taxon>
        <taxon>Mycenaceae</taxon>
        <taxon>Mycena</taxon>
    </lineage>
</organism>
<proteinExistence type="predicted"/>
<protein>
    <submittedName>
        <fullName evidence="1">Uncharacterized protein</fullName>
    </submittedName>
</protein>
<dbReference type="EMBL" id="CAVNYO010000420">
    <property type="protein sequence ID" value="CAK5277809.1"/>
    <property type="molecule type" value="Genomic_DNA"/>
</dbReference>
<evidence type="ECO:0000313" key="2">
    <source>
        <dbReference type="Proteomes" id="UP001295794"/>
    </source>
</evidence>
<comment type="caution">
    <text evidence="1">The sequence shown here is derived from an EMBL/GenBank/DDBJ whole genome shotgun (WGS) entry which is preliminary data.</text>
</comment>